<gene>
    <name evidence="3" type="ORF">C882_0852</name>
</gene>
<evidence type="ECO:0000313" key="3">
    <source>
        <dbReference type="EMBL" id="EKV28640.1"/>
    </source>
</evidence>
<dbReference type="PROSITE" id="PS50206">
    <property type="entry name" value="RHODANESE_3"/>
    <property type="match status" value="1"/>
</dbReference>
<dbReference type="Gene3D" id="3.40.250.10">
    <property type="entry name" value="Rhodanese-like domain"/>
    <property type="match status" value="1"/>
</dbReference>
<feature type="domain" description="Rhodanese" evidence="2">
    <location>
        <begin position="114"/>
        <end position="171"/>
    </location>
</feature>
<organism evidence="3 4">
    <name type="scientific">Caenispirillum salinarum AK4</name>
    <dbReference type="NCBI Taxonomy" id="1238182"/>
    <lineage>
        <taxon>Bacteria</taxon>
        <taxon>Pseudomonadati</taxon>
        <taxon>Pseudomonadota</taxon>
        <taxon>Alphaproteobacteria</taxon>
        <taxon>Rhodospirillales</taxon>
        <taxon>Novispirillaceae</taxon>
        <taxon>Caenispirillum</taxon>
    </lineage>
</organism>
<keyword evidence="3" id="KW-0808">Transferase</keyword>
<accession>K9GRT7</accession>
<protein>
    <submittedName>
        <fullName evidence="3">Rhodanese-related sulfurtransferase</fullName>
    </submittedName>
</protein>
<dbReference type="SUPFAM" id="SSF52821">
    <property type="entry name" value="Rhodanese/Cell cycle control phosphatase"/>
    <property type="match status" value="1"/>
</dbReference>
<comment type="caution">
    <text evidence="3">The sequence shown here is derived from an EMBL/GenBank/DDBJ whole genome shotgun (WGS) entry which is preliminary data.</text>
</comment>
<dbReference type="InterPro" id="IPR022376">
    <property type="entry name" value="PQQ_CXXCW"/>
</dbReference>
<dbReference type="NCBIfam" id="TIGR03865">
    <property type="entry name" value="PQQ_CXXCW"/>
    <property type="match status" value="1"/>
</dbReference>
<keyword evidence="1" id="KW-0732">Signal</keyword>
<dbReference type="RefSeq" id="WP_009541508.1">
    <property type="nucleotide sequence ID" value="NZ_ANHY01000015.1"/>
</dbReference>
<name>K9GRT7_9PROT</name>
<evidence type="ECO:0000259" key="2">
    <source>
        <dbReference type="PROSITE" id="PS50206"/>
    </source>
</evidence>
<evidence type="ECO:0000313" key="4">
    <source>
        <dbReference type="Proteomes" id="UP000009881"/>
    </source>
</evidence>
<dbReference type="EMBL" id="ANHY01000015">
    <property type="protein sequence ID" value="EKV28640.1"/>
    <property type="molecule type" value="Genomic_DNA"/>
</dbReference>
<reference evidence="3 4" key="1">
    <citation type="journal article" date="2013" name="Genome Announc.">
        <title>Draft Genome Sequence of an Alphaproteobacterium, Caenispirillum salinarum AK4(T), Isolated from a Solar Saltern.</title>
        <authorList>
            <person name="Khatri I."/>
            <person name="Singh A."/>
            <person name="Korpole S."/>
            <person name="Pinnaka A.K."/>
            <person name="Subramanian S."/>
        </authorList>
    </citation>
    <scope>NUCLEOTIDE SEQUENCE [LARGE SCALE GENOMIC DNA]</scope>
    <source>
        <strain evidence="3 4">AK4</strain>
    </source>
</reference>
<dbReference type="STRING" id="1238182.C882_0852"/>
<dbReference type="AlphaFoldDB" id="K9GRT7"/>
<evidence type="ECO:0000256" key="1">
    <source>
        <dbReference type="SAM" id="SignalP"/>
    </source>
</evidence>
<feature type="chain" id="PRO_5003929406" evidence="1">
    <location>
        <begin position="19"/>
        <end position="178"/>
    </location>
</feature>
<dbReference type="Proteomes" id="UP000009881">
    <property type="component" value="Unassembled WGS sequence"/>
</dbReference>
<dbReference type="InterPro" id="IPR036873">
    <property type="entry name" value="Rhodanese-like_dom_sf"/>
</dbReference>
<dbReference type="eggNOG" id="COG0607">
    <property type="taxonomic scope" value="Bacteria"/>
</dbReference>
<sequence length="178" mass="19239">MRTVILALLLAFAAPALAQVEAPAGYRMDHYRAPVPDHVPGGRVIGIDEARALHESGGAVFIDVIPATRHDTGDGKSAWTRPEPRENIPGSLWLPNTGKGDITPEDSAWLRKHLDRLAAERPGGGLVFYCMADCWMSWNAAKRAASWGYGPVLWFPAGTDDWAAAGLPLEPGEPPPWP</sequence>
<feature type="signal peptide" evidence="1">
    <location>
        <begin position="1"/>
        <end position="18"/>
    </location>
</feature>
<keyword evidence="4" id="KW-1185">Reference proteome</keyword>
<dbReference type="InterPro" id="IPR001763">
    <property type="entry name" value="Rhodanese-like_dom"/>
</dbReference>
<dbReference type="OrthoDB" id="176845at2"/>
<dbReference type="GO" id="GO:0016740">
    <property type="term" value="F:transferase activity"/>
    <property type="evidence" value="ECO:0007669"/>
    <property type="project" value="UniProtKB-KW"/>
</dbReference>
<proteinExistence type="predicted"/>